<protein>
    <recommendedName>
        <fullName evidence="4">Sugar phosphate isomerase</fullName>
    </recommendedName>
</protein>
<sequence length="158" mass="16911">MTDADLLDPAASAVVVADGLASRYRDGDTETRIAVLGLLDRRAADGPTPDVVRDTGIRLLRDALRTNDPRLVAAAMGGFAGRYLGDHDWRHGVVKLVFMGVPLDGVARLDERADAELARMAADLAEEREAAGRPVPEDLRRLLAPAPAPTDPARPEGR</sequence>
<gene>
    <name evidence="2" type="ORF">GCM10009819_24000</name>
</gene>
<dbReference type="Proteomes" id="UP001501196">
    <property type="component" value="Unassembled WGS sequence"/>
</dbReference>
<evidence type="ECO:0008006" key="4">
    <source>
        <dbReference type="Google" id="ProtNLM"/>
    </source>
</evidence>
<evidence type="ECO:0000313" key="3">
    <source>
        <dbReference type="Proteomes" id="UP001501196"/>
    </source>
</evidence>
<dbReference type="RefSeq" id="WP_344374049.1">
    <property type="nucleotide sequence ID" value="NZ_BAAAPW010000003.1"/>
</dbReference>
<feature type="region of interest" description="Disordered" evidence="1">
    <location>
        <begin position="126"/>
        <end position="158"/>
    </location>
</feature>
<keyword evidence="3" id="KW-1185">Reference proteome</keyword>
<organism evidence="2 3">
    <name type="scientific">Agromyces tropicus</name>
    <dbReference type="NCBI Taxonomy" id="555371"/>
    <lineage>
        <taxon>Bacteria</taxon>
        <taxon>Bacillati</taxon>
        <taxon>Actinomycetota</taxon>
        <taxon>Actinomycetes</taxon>
        <taxon>Micrococcales</taxon>
        <taxon>Microbacteriaceae</taxon>
        <taxon>Agromyces</taxon>
    </lineage>
</organism>
<evidence type="ECO:0000313" key="2">
    <source>
        <dbReference type="EMBL" id="GAA2038395.1"/>
    </source>
</evidence>
<dbReference type="InterPro" id="IPR047715">
    <property type="entry name" value="EboA_dom"/>
</dbReference>
<feature type="compositionally biased region" description="Basic and acidic residues" evidence="1">
    <location>
        <begin position="126"/>
        <end position="141"/>
    </location>
</feature>
<accession>A0ABN2UJM1</accession>
<dbReference type="NCBIfam" id="NF035938">
    <property type="entry name" value="EboA_domain"/>
    <property type="match status" value="1"/>
</dbReference>
<evidence type="ECO:0000256" key="1">
    <source>
        <dbReference type="SAM" id="MobiDB-lite"/>
    </source>
</evidence>
<name>A0ABN2UJM1_9MICO</name>
<reference evidence="2 3" key="1">
    <citation type="journal article" date="2019" name="Int. J. Syst. Evol. Microbiol.">
        <title>The Global Catalogue of Microorganisms (GCM) 10K type strain sequencing project: providing services to taxonomists for standard genome sequencing and annotation.</title>
        <authorList>
            <consortium name="The Broad Institute Genomics Platform"/>
            <consortium name="The Broad Institute Genome Sequencing Center for Infectious Disease"/>
            <person name="Wu L."/>
            <person name="Ma J."/>
        </authorList>
    </citation>
    <scope>NUCLEOTIDE SEQUENCE [LARGE SCALE GENOMIC DNA]</scope>
    <source>
        <strain evidence="2 3">JCM 15672</strain>
    </source>
</reference>
<dbReference type="EMBL" id="BAAAPW010000003">
    <property type="protein sequence ID" value="GAA2038395.1"/>
    <property type="molecule type" value="Genomic_DNA"/>
</dbReference>
<proteinExistence type="predicted"/>
<comment type="caution">
    <text evidence="2">The sequence shown here is derived from an EMBL/GenBank/DDBJ whole genome shotgun (WGS) entry which is preliminary data.</text>
</comment>